<sequence length="352" mass="40487">MNQFIHFDPFSSSNSFALEGEIPSFQLLEEPVNPSYKLSQHLDDFIGMGTLKGHQLLRGPVEDELPKFHFPTPEPLAMPEKVDNKEKEFNDTKSVNSTKSATRANMTKDSSCSAEFSKNLSNFDIYFEEIAQLQVKEAPQKDQGKANDSPVVPTLEDIFNLKKSEKVPEKSLDKIVDDLIETKKPMSNKQDLSKRGDVVNKTILRAMKRYYLTEFDSLYDFSSLSNKEKFQQFHELVRKYVTQEMGVCENLTTAELEDTILFFGSMISHIHMRRGITVSKIRTQVNSVHKCLYSYSHKKLSQLMKQGGFKFVLEDFVHHEKIDIVLNSEETMLKQQDLYRDACVALLLKCQE</sequence>
<evidence type="ECO:0000313" key="1">
    <source>
        <dbReference type="EMBL" id="CAE0390226.1"/>
    </source>
</evidence>
<organism evidence="1">
    <name type="scientific">Euplotes crassus</name>
    <dbReference type="NCBI Taxonomy" id="5936"/>
    <lineage>
        <taxon>Eukaryota</taxon>
        <taxon>Sar</taxon>
        <taxon>Alveolata</taxon>
        <taxon>Ciliophora</taxon>
        <taxon>Intramacronucleata</taxon>
        <taxon>Spirotrichea</taxon>
        <taxon>Hypotrichia</taxon>
        <taxon>Euplotida</taxon>
        <taxon>Euplotidae</taxon>
        <taxon>Moneuplotes</taxon>
    </lineage>
</organism>
<dbReference type="AlphaFoldDB" id="A0A7S3KTQ5"/>
<protein>
    <submittedName>
        <fullName evidence="1">Uncharacterized protein</fullName>
    </submittedName>
</protein>
<name>A0A7S3KTQ5_EUPCR</name>
<accession>A0A7S3KTQ5</accession>
<gene>
    <name evidence="1" type="ORF">ECRA1380_LOCUS15202</name>
</gene>
<proteinExistence type="predicted"/>
<reference evidence="1" key="1">
    <citation type="submission" date="2021-01" db="EMBL/GenBank/DDBJ databases">
        <authorList>
            <person name="Corre E."/>
            <person name="Pelletier E."/>
            <person name="Niang G."/>
            <person name="Scheremetjew M."/>
            <person name="Finn R."/>
            <person name="Kale V."/>
            <person name="Holt S."/>
            <person name="Cochrane G."/>
            <person name="Meng A."/>
            <person name="Brown T."/>
            <person name="Cohen L."/>
        </authorList>
    </citation>
    <scope>NUCLEOTIDE SEQUENCE</scope>
    <source>
        <strain evidence="1">CT5</strain>
    </source>
</reference>
<dbReference type="EMBL" id="HBIK01032360">
    <property type="protein sequence ID" value="CAE0390226.1"/>
    <property type="molecule type" value="Transcribed_RNA"/>
</dbReference>